<reference evidence="2" key="1">
    <citation type="submission" date="2014-12" db="EMBL/GenBank/DDBJ databases">
        <title>Genome Sequence of Valsa Canker Pathogens Uncovers a Specific Adaption of Colonization on Woody Bark.</title>
        <authorList>
            <person name="Yin Z."/>
            <person name="Liu H."/>
            <person name="Gao X."/>
            <person name="Li Z."/>
            <person name="Song N."/>
            <person name="Ke X."/>
            <person name="Dai Q."/>
            <person name="Wu Y."/>
            <person name="Sun Y."/>
            <person name="Xu J.-R."/>
            <person name="Kang Z.K."/>
            <person name="Wang L."/>
            <person name="Huang L."/>
        </authorList>
    </citation>
    <scope>NUCLEOTIDE SEQUENCE [LARGE SCALE GENOMIC DNA]</scope>
    <source>
        <strain evidence="2">SXYL134</strain>
    </source>
</reference>
<keyword evidence="2" id="KW-1185">Reference proteome</keyword>
<evidence type="ECO:0000313" key="2">
    <source>
        <dbReference type="Proteomes" id="UP000078576"/>
    </source>
</evidence>
<accession>A0A194UPT7</accession>
<dbReference type="EMBL" id="KN714670">
    <property type="protein sequence ID" value="KUI53656.1"/>
    <property type="molecule type" value="Genomic_DNA"/>
</dbReference>
<protein>
    <submittedName>
        <fullName evidence="1">Uncharacterized protein</fullName>
    </submittedName>
</protein>
<proteinExistence type="predicted"/>
<dbReference type="AlphaFoldDB" id="A0A194UPT7"/>
<dbReference type="Proteomes" id="UP000078576">
    <property type="component" value="Unassembled WGS sequence"/>
</dbReference>
<name>A0A194UPT7_CYTMA</name>
<sequence length="190" mass="20811">MGPEANRRICPPQKSGLTLVLILLQRKQRLDLIPQVFPQHRHERLDDALQPLAAVRLPAALDGINITHKRRQAVVEGLVLPHVGLHDAPGAGEALDLREEERLLGLVVLVDAEPPLLGVVDKVRDGPGGLGLHVDALQVHAVDAAEQHVVHQAHLLCDDVGALELLARLDEWVRQKEEQKSAGSPPVRWV</sequence>
<organism evidence="1 2">
    <name type="scientific">Cytospora mali</name>
    <name type="common">Apple Valsa canker fungus</name>
    <name type="synonym">Valsa mali</name>
    <dbReference type="NCBI Taxonomy" id="578113"/>
    <lineage>
        <taxon>Eukaryota</taxon>
        <taxon>Fungi</taxon>
        <taxon>Dikarya</taxon>
        <taxon>Ascomycota</taxon>
        <taxon>Pezizomycotina</taxon>
        <taxon>Sordariomycetes</taxon>
        <taxon>Sordariomycetidae</taxon>
        <taxon>Diaporthales</taxon>
        <taxon>Cytosporaceae</taxon>
        <taxon>Cytospora</taxon>
    </lineage>
</organism>
<gene>
    <name evidence="1" type="ORF">VP1G_10587</name>
</gene>
<evidence type="ECO:0000313" key="1">
    <source>
        <dbReference type="EMBL" id="KUI53656.1"/>
    </source>
</evidence>